<organism evidence="7 8">
    <name type="scientific">Sphingorhabdus lutea</name>
    <dbReference type="NCBI Taxonomy" id="1913578"/>
    <lineage>
        <taxon>Bacteria</taxon>
        <taxon>Pseudomonadati</taxon>
        <taxon>Pseudomonadota</taxon>
        <taxon>Alphaproteobacteria</taxon>
        <taxon>Sphingomonadales</taxon>
        <taxon>Sphingomonadaceae</taxon>
        <taxon>Sphingorhabdus</taxon>
    </lineage>
</organism>
<feature type="binding site" evidence="4">
    <location>
        <position position="99"/>
    </location>
    <ligand>
        <name>shikimate</name>
        <dbReference type="ChEBI" id="CHEBI:36208"/>
    </ligand>
</feature>
<dbReference type="AlphaFoldDB" id="A0A1L3J9I7"/>
<dbReference type="HAMAP" id="MF_00222">
    <property type="entry name" value="Shikimate_DH_AroE"/>
    <property type="match status" value="1"/>
</dbReference>
<accession>A0A1L3J9I7</accession>
<evidence type="ECO:0000313" key="8">
    <source>
        <dbReference type="Proteomes" id="UP000242561"/>
    </source>
</evidence>
<feature type="binding site" evidence="4">
    <location>
        <begin position="139"/>
        <end position="143"/>
    </location>
    <ligand>
        <name>NADP(+)</name>
        <dbReference type="ChEBI" id="CHEBI:58349"/>
    </ligand>
</feature>
<evidence type="ECO:0000256" key="1">
    <source>
        <dbReference type="ARBA" id="ARBA00004871"/>
    </source>
</evidence>
<protein>
    <recommendedName>
        <fullName evidence="4">Shikimate dehydrogenase (NADP(+))</fullName>
        <shortName evidence="4">SDH</shortName>
        <ecNumber evidence="4">1.1.1.25</ecNumber>
    </recommendedName>
</protein>
<dbReference type="InterPro" id="IPR041121">
    <property type="entry name" value="SDH_C"/>
</dbReference>
<dbReference type="GO" id="GO:0050661">
    <property type="term" value="F:NADP binding"/>
    <property type="evidence" value="ECO:0007669"/>
    <property type="project" value="TreeGrafter"/>
</dbReference>
<dbReference type="InterPro" id="IPR022893">
    <property type="entry name" value="Shikimate_DH_fam"/>
</dbReference>
<keyword evidence="4" id="KW-0521">NADP</keyword>
<dbReference type="Pfam" id="PF18317">
    <property type="entry name" value="SDH_C"/>
    <property type="match status" value="1"/>
</dbReference>
<dbReference type="Gene3D" id="3.40.50.720">
    <property type="entry name" value="NAD(P)-binding Rossmann-like Domain"/>
    <property type="match status" value="1"/>
</dbReference>
<evidence type="ECO:0000256" key="4">
    <source>
        <dbReference type="HAMAP-Rule" id="MF_00222"/>
    </source>
</evidence>
<comment type="catalytic activity">
    <reaction evidence="4">
        <text>shikimate + NADP(+) = 3-dehydroshikimate + NADPH + H(+)</text>
        <dbReference type="Rhea" id="RHEA:17737"/>
        <dbReference type="ChEBI" id="CHEBI:15378"/>
        <dbReference type="ChEBI" id="CHEBI:16630"/>
        <dbReference type="ChEBI" id="CHEBI:36208"/>
        <dbReference type="ChEBI" id="CHEBI:57783"/>
        <dbReference type="ChEBI" id="CHEBI:58349"/>
        <dbReference type="EC" id="1.1.1.25"/>
    </reaction>
</comment>
<dbReference type="GO" id="GO:0019632">
    <property type="term" value="P:shikimate metabolic process"/>
    <property type="evidence" value="ECO:0007669"/>
    <property type="project" value="TreeGrafter"/>
</dbReference>
<feature type="active site" description="Proton acceptor" evidence="4">
    <location>
        <position position="78"/>
    </location>
</feature>
<feature type="binding site" evidence="4">
    <location>
        <position position="231"/>
    </location>
    <ligand>
        <name>shikimate</name>
        <dbReference type="ChEBI" id="CHEBI:36208"/>
    </ligand>
</feature>
<feature type="binding site" evidence="4">
    <location>
        <position position="229"/>
    </location>
    <ligand>
        <name>NADP(+)</name>
        <dbReference type="ChEBI" id="CHEBI:58349"/>
    </ligand>
</feature>
<evidence type="ECO:0000256" key="2">
    <source>
        <dbReference type="ARBA" id="ARBA00023002"/>
    </source>
</evidence>
<dbReference type="Gene3D" id="3.40.50.10860">
    <property type="entry name" value="Leucine Dehydrogenase, chain A, domain 1"/>
    <property type="match status" value="1"/>
</dbReference>
<dbReference type="GO" id="GO:0004764">
    <property type="term" value="F:shikimate 3-dehydrogenase (NADP+) activity"/>
    <property type="evidence" value="ECO:0007669"/>
    <property type="project" value="UniProtKB-UniRule"/>
</dbReference>
<feature type="binding site" evidence="4">
    <location>
        <position position="90"/>
    </location>
    <ligand>
        <name>NADP(+)</name>
        <dbReference type="ChEBI" id="CHEBI:58349"/>
    </ligand>
</feature>
<dbReference type="GO" id="GO:0009423">
    <property type="term" value="P:chorismate biosynthetic process"/>
    <property type="evidence" value="ECO:0007669"/>
    <property type="project" value="UniProtKB-UniRule"/>
</dbReference>
<dbReference type="InterPro" id="IPR013708">
    <property type="entry name" value="Shikimate_DH-bd_N"/>
</dbReference>
<dbReference type="EC" id="1.1.1.25" evidence="4"/>
<dbReference type="PANTHER" id="PTHR21089">
    <property type="entry name" value="SHIKIMATE DEHYDROGENASE"/>
    <property type="match status" value="1"/>
</dbReference>
<dbReference type="Proteomes" id="UP000242561">
    <property type="component" value="Chromosome"/>
</dbReference>
<feature type="binding site" evidence="4">
    <location>
        <begin position="26"/>
        <end position="28"/>
    </location>
    <ligand>
        <name>shikimate</name>
        <dbReference type="ChEBI" id="CHEBI:36208"/>
    </ligand>
</feature>
<gene>
    <name evidence="4" type="primary">aroE</name>
    <name evidence="7" type="ORF">LPB140_01685</name>
</gene>
<sequence>MKFNAEQAQNGDGPYVEVIGYPIKHSKSPLIHGFWLEQLGINAQYRAIEVAPEDLGAYFTTRRADPHWLGCNITLPHKVNSMDHVDEVGEVKLAIGAVNTVFRDAENPQILRGTNTDAAGFFSPIADIDWQGKSAIIIGSGGAARAILFALSRAQIGKVTMVARSALKAMGLLASFGLKGGVINFGDKLPPADLIVNCSPLGQQGQDDMPESIFDSLAIVKNSPIIYDLVYNPIDTKFLNVAESLELDNIDGLSMLIGQAALAFNLFFGQSPPEGVDEQLRRILLDNL</sequence>
<comment type="similarity">
    <text evidence="4">Belongs to the shikimate dehydrogenase family.</text>
</comment>
<feature type="binding site" evidence="4">
    <location>
        <position position="259"/>
    </location>
    <ligand>
        <name>shikimate</name>
        <dbReference type="ChEBI" id="CHEBI:36208"/>
    </ligand>
</feature>
<comment type="caution">
    <text evidence="4">Lacks conserved residue(s) required for the propagation of feature annotation.</text>
</comment>
<dbReference type="GO" id="GO:0008652">
    <property type="term" value="P:amino acid biosynthetic process"/>
    <property type="evidence" value="ECO:0007669"/>
    <property type="project" value="UniProtKB-KW"/>
</dbReference>
<comment type="pathway">
    <text evidence="1 4">Metabolic intermediate biosynthesis; chorismate biosynthesis; chorismate from D-erythrose 4-phosphate and phosphoenolpyruvate: step 4/7.</text>
</comment>
<dbReference type="InterPro" id="IPR036291">
    <property type="entry name" value="NAD(P)-bd_dom_sf"/>
</dbReference>
<dbReference type="CDD" id="cd01065">
    <property type="entry name" value="NAD_bind_Shikimate_DH"/>
    <property type="match status" value="1"/>
</dbReference>
<feature type="binding site" evidence="4">
    <location>
        <position position="252"/>
    </location>
    <ligand>
        <name>NADP(+)</name>
        <dbReference type="ChEBI" id="CHEBI:58349"/>
    </ligand>
</feature>
<keyword evidence="3 4" id="KW-0057">Aromatic amino acid biosynthesis</keyword>
<comment type="subunit">
    <text evidence="4">Homodimer.</text>
</comment>
<dbReference type="InterPro" id="IPR046346">
    <property type="entry name" value="Aminoacid_DH-like_N_sf"/>
</dbReference>
<feature type="binding site" evidence="4">
    <location>
        <position position="74"/>
    </location>
    <ligand>
        <name>shikimate</name>
        <dbReference type="ChEBI" id="CHEBI:36208"/>
    </ligand>
</feature>
<dbReference type="Pfam" id="PF08501">
    <property type="entry name" value="Shikimate_dh_N"/>
    <property type="match status" value="1"/>
</dbReference>
<dbReference type="UniPathway" id="UPA00053">
    <property type="reaction ID" value="UER00087"/>
</dbReference>
<evidence type="ECO:0000259" key="5">
    <source>
        <dbReference type="Pfam" id="PF08501"/>
    </source>
</evidence>
<dbReference type="GO" id="GO:0005829">
    <property type="term" value="C:cytosol"/>
    <property type="evidence" value="ECO:0007669"/>
    <property type="project" value="TreeGrafter"/>
</dbReference>
<feature type="domain" description="SDH C-terminal" evidence="6">
    <location>
        <begin position="252"/>
        <end position="278"/>
    </location>
</feature>
<reference evidence="7 8" key="1">
    <citation type="submission" date="2016-11" db="EMBL/GenBank/DDBJ databases">
        <title>Sphingorhabdus sp. LPB0140, isolated from marine environment.</title>
        <authorList>
            <person name="Kim E."/>
            <person name="Yi H."/>
        </authorList>
    </citation>
    <scope>NUCLEOTIDE SEQUENCE [LARGE SCALE GENOMIC DNA]</scope>
    <source>
        <strain evidence="7 8">LPB0140</strain>
    </source>
</reference>
<evidence type="ECO:0000256" key="3">
    <source>
        <dbReference type="ARBA" id="ARBA00023141"/>
    </source>
</evidence>
<feature type="binding site" evidence="4">
    <location>
        <position position="117"/>
    </location>
    <ligand>
        <name>shikimate</name>
        <dbReference type="ChEBI" id="CHEBI:36208"/>
    </ligand>
</feature>
<dbReference type="SUPFAM" id="SSF51735">
    <property type="entry name" value="NAD(P)-binding Rossmann-fold domains"/>
    <property type="match status" value="1"/>
</dbReference>
<dbReference type="SUPFAM" id="SSF53223">
    <property type="entry name" value="Aminoacid dehydrogenase-like, N-terminal domain"/>
    <property type="match status" value="1"/>
</dbReference>
<evidence type="ECO:0000259" key="6">
    <source>
        <dbReference type="Pfam" id="PF18317"/>
    </source>
</evidence>
<dbReference type="KEGG" id="sphl:LPB140_01685"/>
<feature type="domain" description="Shikimate dehydrogenase substrate binding N-terminal" evidence="5">
    <location>
        <begin position="18"/>
        <end position="101"/>
    </location>
</feature>
<comment type="function">
    <text evidence="4">Involved in the biosynthesis of the chorismate, which leads to the biosynthesis of aromatic amino acids. Catalyzes the reversible NADPH linked reduction of 3-dehydroshikimate (DHSA) to yield shikimate (SA).</text>
</comment>
<name>A0A1L3J9I7_9SPHN</name>
<dbReference type="OrthoDB" id="9792692at2"/>
<dbReference type="EMBL" id="CP018154">
    <property type="protein sequence ID" value="APG61753.1"/>
    <property type="molecule type" value="Genomic_DNA"/>
</dbReference>
<keyword evidence="4" id="KW-0028">Amino-acid biosynthesis</keyword>
<evidence type="ECO:0000313" key="7">
    <source>
        <dbReference type="EMBL" id="APG61753.1"/>
    </source>
</evidence>
<dbReference type="PANTHER" id="PTHR21089:SF1">
    <property type="entry name" value="BIFUNCTIONAL 3-DEHYDROQUINATE DEHYDRATASE_SHIKIMATE DEHYDROGENASE, CHLOROPLASTIC"/>
    <property type="match status" value="1"/>
</dbReference>
<keyword evidence="8" id="KW-1185">Reference proteome</keyword>
<proteinExistence type="inferred from homology"/>
<dbReference type="GO" id="GO:0009073">
    <property type="term" value="P:aromatic amino acid family biosynthetic process"/>
    <property type="evidence" value="ECO:0007669"/>
    <property type="project" value="UniProtKB-KW"/>
</dbReference>
<keyword evidence="2 4" id="KW-0560">Oxidoreductase</keyword>
<dbReference type="STRING" id="1913578.LPB140_01685"/>
<dbReference type="RefSeq" id="WP_072558399.1">
    <property type="nucleotide sequence ID" value="NZ_CP018154.1"/>
</dbReference>